<protein>
    <submittedName>
        <fullName evidence="5">Carboxysome shell and ethanolamine utilization microcompartment protein CcmL/EutN</fullName>
    </submittedName>
</protein>
<dbReference type="GO" id="GO:0031469">
    <property type="term" value="C:bacterial microcompartment"/>
    <property type="evidence" value="ECO:0007669"/>
    <property type="project" value="UniProtKB-SubCell"/>
</dbReference>
<dbReference type="Pfam" id="PF00936">
    <property type="entry name" value="BMC"/>
    <property type="match status" value="1"/>
</dbReference>
<organism evidence="5 6">
    <name type="scientific">Maledivibacter halophilus</name>
    <dbReference type="NCBI Taxonomy" id="36842"/>
    <lineage>
        <taxon>Bacteria</taxon>
        <taxon>Bacillati</taxon>
        <taxon>Bacillota</taxon>
        <taxon>Clostridia</taxon>
        <taxon>Peptostreptococcales</taxon>
        <taxon>Caminicellaceae</taxon>
        <taxon>Maledivibacter</taxon>
    </lineage>
</organism>
<evidence type="ECO:0000256" key="2">
    <source>
        <dbReference type="ARBA" id="ARBA00024446"/>
    </source>
</evidence>
<proteinExistence type="inferred from homology"/>
<dbReference type="RefSeq" id="WP_079493478.1">
    <property type="nucleotide sequence ID" value="NZ_FUZT01000009.1"/>
</dbReference>
<dbReference type="PROSITE" id="PS51930">
    <property type="entry name" value="BMC_2"/>
    <property type="match status" value="1"/>
</dbReference>
<gene>
    <name evidence="5" type="ORF">SAMN02194393_03626</name>
</gene>
<comment type="similarity">
    <text evidence="3">Belongs to the bacterial microcompartments protein family.</text>
</comment>
<dbReference type="SUPFAM" id="SSF143414">
    <property type="entry name" value="CcmK-like"/>
    <property type="match status" value="1"/>
</dbReference>
<reference evidence="5 6" key="1">
    <citation type="submission" date="2017-02" db="EMBL/GenBank/DDBJ databases">
        <authorList>
            <person name="Peterson S.W."/>
        </authorList>
    </citation>
    <scope>NUCLEOTIDE SEQUENCE [LARGE SCALE GENOMIC DNA]</scope>
    <source>
        <strain evidence="5 6">M1</strain>
    </source>
</reference>
<dbReference type="Proteomes" id="UP000190285">
    <property type="component" value="Unassembled WGS sequence"/>
</dbReference>
<evidence type="ECO:0000313" key="6">
    <source>
        <dbReference type="Proteomes" id="UP000190285"/>
    </source>
</evidence>
<dbReference type="InterPro" id="IPR044872">
    <property type="entry name" value="CcmK/CsoS1_BMC"/>
</dbReference>
<keyword evidence="6" id="KW-1185">Reference proteome</keyword>
<dbReference type="InterPro" id="IPR000249">
    <property type="entry name" value="BMC_dom"/>
</dbReference>
<dbReference type="PANTHER" id="PTHR33941:SF11">
    <property type="entry name" value="BACTERIAL MICROCOMPARTMENT SHELL PROTEIN PDUJ"/>
    <property type="match status" value="1"/>
</dbReference>
<name>A0A1T5M0G1_9FIRM</name>
<dbReference type="CDD" id="cd07045">
    <property type="entry name" value="BMC_CcmK_like"/>
    <property type="match status" value="1"/>
</dbReference>
<evidence type="ECO:0000256" key="3">
    <source>
        <dbReference type="PROSITE-ProRule" id="PRU01278"/>
    </source>
</evidence>
<dbReference type="InterPro" id="IPR050575">
    <property type="entry name" value="BMC_shell"/>
</dbReference>
<accession>A0A1T5M0G1</accession>
<dbReference type="InterPro" id="IPR037233">
    <property type="entry name" value="CcmK-like_sf"/>
</dbReference>
<evidence type="ECO:0000259" key="4">
    <source>
        <dbReference type="PROSITE" id="PS51930"/>
    </source>
</evidence>
<dbReference type="AlphaFoldDB" id="A0A1T5M0G1"/>
<evidence type="ECO:0000256" key="1">
    <source>
        <dbReference type="ARBA" id="ARBA00024322"/>
    </source>
</evidence>
<dbReference type="SMART" id="SM00877">
    <property type="entry name" value="BMC"/>
    <property type="match status" value="1"/>
</dbReference>
<dbReference type="EMBL" id="FUZT01000009">
    <property type="protein sequence ID" value="SKC81534.1"/>
    <property type="molecule type" value="Genomic_DNA"/>
</dbReference>
<sequence length="172" mass="19006">MTNKALGLIETYGYVLALEAADVCLKAADVKIIGLELVGGGFVTLKICGEVSSVKVSVDIGAAAVNRMGRVVSVDVISKTAIGLEKIIYSNEKRERSNKNDLEKIVEKKGINFEDIIISSENCNKLNKFKVVELRKIARQIDDFQMDKKKIKFAKKIELIKAIKNYLKGQEG</sequence>
<comment type="subcellular location">
    <subcellularLocation>
        <location evidence="1">Bacterial microcompartment</location>
    </subcellularLocation>
</comment>
<keyword evidence="2" id="KW-1283">Bacterial microcompartment</keyword>
<feature type="domain" description="BMC" evidence="4">
    <location>
        <begin position="5"/>
        <end position="89"/>
    </location>
</feature>
<dbReference type="Gene3D" id="3.30.70.1710">
    <property type="match status" value="1"/>
</dbReference>
<dbReference type="STRING" id="36842.SAMN02194393_03626"/>
<dbReference type="PANTHER" id="PTHR33941">
    <property type="entry name" value="PROPANEDIOL UTILIZATION PROTEIN PDUA"/>
    <property type="match status" value="1"/>
</dbReference>
<evidence type="ECO:0000313" key="5">
    <source>
        <dbReference type="EMBL" id="SKC81534.1"/>
    </source>
</evidence>